<evidence type="ECO:0000313" key="3">
    <source>
        <dbReference type="EMBL" id="MBB5041351.1"/>
    </source>
</evidence>
<dbReference type="InterPro" id="IPR044031">
    <property type="entry name" value="TssC1_N"/>
</dbReference>
<dbReference type="InterPro" id="IPR010269">
    <property type="entry name" value="T6SS_TssC-like"/>
</dbReference>
<dbReference type="AlphaFoldDB" id="A0A7W7YS55"/>
<evidence type="ECO:0000259" key="2">
    <source>
        <dbReference type="Pfam" id="PF18945"/>
    </source>
</evidence>
<evidence type="ECO:0000259" key="1">
    <source>
        <dbReference type="Pfam" id="PF05943"/>
    </source>
</evidence>
<protein>
    <submittedName>
        <fullName evidence="3">Type VI secretion system protein ImpC</fullName>
    </submittedName>
</protein>
<dbReference type="NCBIfam" id="TIGR03355">
    <property type="entry name" value="VI_chp_2"/>
    <property type="match status" value="1"/>
</dbReference>
<proteinExistence type="predicted"/>
<keyword evidence="4" id="KW-1185">Reference proteome</keyword>
<name>A0A7W7YS55_9HYPH</name>
<dbReference type="RefSeq" id="WP_184140964.1">
    <property type="nucleotide sequence ID" value="NZ_JACHIK010000002.1"/>
</dbReference>
<gene>
    <name evidence="3" type="ORF">HNQ66_000734</name>
</gene>
<dbReference type="Proteomes" id="UP000535406">
    <property type="component" value="Unassembled WGS sequence"/>
</dbReference>
<reference evidence="3 4" key="1">
    <citation type="submission" date="2020-08" db="EMBL/GenBank/DDBJ databases">
        <title>Genomic Encyclopedia of Type Strains, Phase IV (KMG-IV): sequencing the most valuable type-strain genomes for metagenomic binning, comparative biology and taxonomic classification.</title>
        <authorList>
            <person name="Goeker M."/>
        </authorList>
    </citation>
    <scope>NUCLEOTIDE SEQUENCE [LARGE SCALE GENOMIC DNA]</scope>
    <source>
        <strain evidence="3 4">DSM 21319</strain>
    </source>
</reference>
<dbReference type="EMBL" id="JACHIK010000002">
    <property type="protein sequence ID" value="MBB5041351.1"/>
    <property type="molecule type" value="Genomic_DNA"/>
</dbReference>
<dbReference type="PANTHER" id="PTHR35565:SF3">
    <property type="entry name" value="TYPE VI SECRETION SYSTEM SHEATH PROTEIN TSSC1"/>
    <property type="match status" value="1"/>
</dbReference>
<comment type="caution">
    <text evidence="3">The sequence shown here is derived from an EMBL/GenBank/DDBJ whole genome shotgun (WGS) entry which is preliminary data.</text>
</comment>
<sequence length="497" mass="55084">MSAETQAAGSAAVAEETGSLSLLDQAIQVTKTAEPDEIQDLLRTLTSEALSGTVTFSKNLTQTFNKAIAAIDEKLSKQLTAIMHNEEFQKLEGSWRGLNYLVKNSETSSTLKIRVLNMTKKELHKDLTKAVEFDQSQIFKKLYENEFGTPGGEPYGALIGDFEFGNGTEDLEVLQGMSNVAAASFAPFISAASPKMFGLENFTELSKPRDLEKIFDSSEYIKWRGFRDSEDSRFVTLTMPRVLARVPYGSQGKQIEEFKFEEAPIDANGVVSKMKSDEFSWMNASYALGERLTSAFAKYGWCVAIRGAEGGGKVENLPTFTFTSDDGDADQQCPTEIGITDRREAELSKLGFLPLCHYKSTDYAVFFGAQTTQRPKKYDKPDATANAAISARLPYIMATSRFSHYLKVMGRDKIGSFLEVSDCETWLNNWIRNFVNGNPDASAEMKAQYPLAEAQVTVKEIPGSPGAYNAVAYLRPWLQMEELTASMRLVARIPQMG</sequence>
<dbReference type="Pfam" id="PF05943">
    <property type="entry name" value="VipB"/>
    <property type="match status" value="1"/>
</dbReference>
<accession>A0A7W7YS55</accession>
<dbReference type="PANTHER" id="PTHR35565">
    <property type="entry name" value="CYTOPLASMIC PROTEIN-RELATED"/>
    <property type="match status" value="1"/>
</dbReference>
<feature type="domain" description="TssC1 N-terminal" evidence="1">
    <location>
        <begin position="65"/>
        <end position="373"/>
    </location>
</feature>
<feature type="domain" description="TssC1 C-terminal" evidence="2">
    <location>
        <begin position="383"/>
        <end position="493"/>
    </location>
</feature>
<dbReference type="InterPro" id="IPR044032">
    <property type="entry name" value="TssC1_C"/>
</dbReference>
<dbReference type="Pfam" id="PF18945">
    <property type="entry name" value="VipB_2"/>
    <property type="match status" value="1"/>
</dbReference>
<organism evidence="3 4">
    <name type="scientific">Shinella fusca</name>
    <dbReference type="NCBI Taxonomy" id="544480"/>
    <lineage>
        <taxon>Bacteria</taxon>
        <taxon>Pseudomonadati</taxon>
        <taxon>Pseudomonadota</taxon>
        <taxon>Alphaproteobacteria</taxon>
        <taxon>Hyphomicrobiales</taxon>
        <taxon>Rhizobiaceae</taxon>
        <taxon>Shinella</taxon>
    </lineage>
</organism>
<evidence type="ECO:0000313" key="4">
    <source>
        <dbReference type="Proteomes" id="UP000535406"/>
    </source>
</evidence>